<dbReference type="Pfam" id="PF01636">
    <property type="entry name" value="APH"/>
    <property type="match status" value="1"/>
</dbReference>
<feature type="domain" description="Aminoglycoside phosphotransferase" evidence="2">
    <location>
        <begin position="23"/>
        <end position="241"/>
    </location>
</feature>
<dbReference type="AlphaFoldDB" id="A0A852ZMS8"/>
<gene>
    <name evidence="3" type="ORF">F4554_005490</name>
</gene>
<dbReference type="Gene3D" id="3.90.1200.10">
    <property type="match status" value="1"/>
</dbReference>
<organism evidence="3 4">
    <name type="scientific">Actinopolymorpha rutila</name>
    <dbReference type="NCBI Taxonomy" id="446787"/>
    <lineage>
        <taxon>Bacteria</taxon>
        <taxon>Bacillati</taxon>
        <taxon>Actinomycetota</taxon>
        <taxon>Actinomycetes</taxon>
        <taxon>Propionibacteriales</taxon>
        <taxon>Actinopolymorphaceae</taxon>
        <taxon>Actinopolymorpha</taxon>
    </lineage>
</organism>
<protein>
    <submittedName>
        <fullName evidence="3">Aminoglycoside phosphotransferase (APT) family kinase protein</fullName>
    </submittedName>
</protein>
<accession>A0A852ZMS8</accession>
<keyword evidence="3" id="KW-0418">Kinase</keyword>
<evidence type="ECO:0000259" key="2">
    <source>
        <dbReference type="Pfam" id="PF01636"/>
    </source>
</evidence>
<dbReference type="EMBL" id="JACBZH010000001">
    <property type="protein sequence ID" value="NYH92852.1"/>
    <property type="molecule type" value="Genomic_DNA"/>
</dbReference>
<dbReference type="InterPro" id="IPR002575">
    <property type="entry name" value="Aminoglycoside_PTrfase"/>
</dbReference>
<dbReference type="GO" id="GO:0016301">
    <property type="term" value="F:kinase activity"/>
    <property type="evidence" value="ECO:0007669"/>
    <property type="project" value="UniProtKB-KW"/>
</dbReference>
<feature type="region of interest" description="Disordered" evidence="1">
    <location>
        <begin position="70"/>
        <end position="90"/>
    </location>
</feature>
<keyword evidence="4" id="KW-1185">Reference proteome</keyword>
<proteinExistence type="predicted"/>
<evidence type="ECO:0000256" key="1">
    <source>
        <dbReference type="SAM" id="MobiDB-lite"/>
    </source>
</evidence>
<keyword evidence="3" id="KW-0808">Transferase</keyword>
<dbReference type="PANTHER" id="PTHR21310">
    <property type="entry name" value="AMINOGLYCOSIDE PHOSPHOTRANSFERASE-RELATED-RELATED"/>
    <property type="match status" value="1"/>
</dbReference>
<reference evidence="3 4" key="1">
    <citation type="submission" date="2020-07" db="EMBL/GenBank/DDBJ databases">
        <title>Sequencing the genomes of 1000 actinobacteria strains.</title>
        <authorList>
            <person name="Klenk H.-P."/>
        </authorList>
    </citation>
    <scope>NUCLEOTIDE SEQUENCE [LARGE SCALE GENOMIC DNA]</scope>
    <source>
        <strain evidence="3 4">DSM 18448</strain>
    </source>
</reference>
<evidence type="ECO:0000313" key="3">
    <source>
        <dbReference type="EMBL" id="NYH92852.1"/>
    </source>
</evidence>
<dbReference type="InterPro" id="IPR011009">
    <property type="entry name" value="Kinase-like_dom_sf"/>
</dbReference>
<evidence type="ECO:0000313" key="4">
    <source>
        <dbReference type="Proteomes" id="UP000579605"/>
    </source>
</evidence>
<dbReference type="RefSeq" id="WP_179790252.1">
    <property type="nucleotide sequence ID" value="NZ_BAAARR010000041.1"/>
</dbReference>
<dbReference type="SUPFAM" id="SSF56112">
    <property type="entry name" value="Protein kinase-like (PK-like)"/>
    <property type="match status" value="1"/>
</dbReference>
<sequence length="271" mass="29103">MDSLHESAHRGSGTFRLRIEDNSTTTEMVLRVPVPGWIGANMLATGARALQLADEHGLDAPRLIASDLDGEHTGQPATLETLLPGSSEPPERVSQARLEAAGAAIAKIHAVPLTPAHHLPYRPRPIAVDDFAGDRRAGQMPTTELLQEADKQLRAMGTPAQESVFVHGDVWGGNMLWDGDVCLALIDWKTAGAGDPGVDLGELRKQMALQYGPDAPAHVLNGWQRQAGRNAVNVAYWDAVAALNTPTELDTAEVTARRDAFLQTALDHMPT</sequence>
<comment type="caution">
    <text evidence="3">The sequence shown here is derived from an EMBL/GenBank/DDBJ whole genome shotgun (WGS) entry which is preliminary data.</text>
</comment>
<name>A0A852ZMS8_9ACTN</name>
<dbReference type="Proteomes" id="UP000579605">
    <property type="component" value="Unassembled WGS sequence"/>
</dbReference>
<dbReference type="InterPro" id="IPR051678">
    <property type="entry name" value="AGP_Transferase"/>
</dbReference>